<dbReference type="InterPro" id="IPR039930">
    <property type="entry name" value="RALGAPB"/>
</dbReference>
<dbReference type="PANTHER" id="PTHR21344:SF1">
    <property type="entry name" value="RAL GTPASE-ACTIVATING PROTEIN SUBUNIT BETA"/>
    <property type="match status" value="1"/>
</dbReference>
<dbReference type="GO" id="GO:0005096">
    <property type="term" value="F:GTPase activator activity"/>
    <property type="evidence" value="ECO:0007669"/>
    <property type="project" value="InterPro"/>
</dbReference>
<dbReference type="PANTHER" id="PTHR21344">
    <property type="entry name" value="RAL GTPASE-ACTIVATING PROTEIN SUBUNIT BETA"/>
    <property type="match status" value="1"/>
</dbReference>
<sequence>LFYISAHSVASSGDAHSALSHSFEWPEIDGISAGRAAALGALCRIICSKTSKESISDSHLAQFYKVLYEALLEKDRLMLCALIFYGNGIFRLALKGVEILLPQFVRAIETVYTESVKIRLHPSIDEVQMRRSCLHALSTVISWPTTFGDVPIGG</sequence>
<dbReference type="WBParaSite" id="GPUH_0001829601-mRNA-1">
    <property type="protein sequence ID" value="GPUH_0001829601-mRNA-1"/>
    <property type="gene ID" value="GPUH_0001829601"/>
</dbReference>
<protein>
    <submittedName>
        <fullName evidence="1">RICTOR_N domain-containing protein</fullName>
    </submittedName>
</protein>
<evidence type="ECO:0000313" key="1">
    <source>
        <dbReference type="WBParaSite" id="GPUH_0001829601-mRNA-1"/>
    </source>
</evidence>
<accession>A0A183EBD0</accession>
<proteinExistence type="predicted"/>
<reference evidence="1" key="1">
    <citation type="submission" date="2016-06" db="UniProtKB">
        <authorList>
            <consortium name="WormBaseParasite"/>
        </authorList>
    </citation>
    <scope>IDENTIFICATION</scope>
</reference>
<dbReference type="AlphaFoldDB" id="A0A183EBD0"/>
<organism evidence="1">
    <name type="scientific">Gongylonema pulchrum</name>
    <dbReference type="NCBI Taxonomy" id="637853"/>
    <lineage>
        <taxon>Eukaryota</taxon>
        <taxon>Metazoa</taxon>
        <taxon>Ecdysozoa</taxon>
        <taxon>Nematoda</taxon>
        <taxon>Chromadorea</taxon>
        <taxon>Rhabditida</taxon>
        <taxon>Spirurina</taxon>
        <taxon>Spiruromorpha</taxon>
        <taxon>Spiruroidea</taxon>
        <taxon>Gongylonematidae</taxon>
        <taxon>Gongylonema</taxon>
    </lineage>
</organism>
<name>A0A183EBD0_9BILA</name>